<proteinExistence type="predicted"/>
<keyword evidence="1" id="KW-1133">Transmembrane helix</keyword>
<dbReference type="OrthoDB" id="73678at2759"/>
<keyword evidence="3" id="KW-1185">Reference proteome</keyword>
<dbReference type="RefSeq" id="XP_012896423.1">
    <property type="nucleotide sequence ID" value="XM_013040969.1"/>
</dbReference>
<evidence type="ECO:0000313" key="3">
    <source>
        <dbReference type="Proteomes" id="UP000008312"/>
    </source>
</evidence>
<dbReference type="OMA" id="NYIMPLL"/>
<feature type="transmembrane region" description="Helical" evidence="1">
    <location>
        <begin position="80"/>
        <end position="100"/>
    </location>
</feature>
<dbReference type="AlphaFoldDB" id="D8M3A2"/>
<dbReference type="InParanoid" id="D8M3A2"/>
<evidence type="ECO:0000313" key="2">
    <source>
        <dbReference type="EMBL" id="CBK22375.2"/>
    </source>
</evidence>
<accession>D8M3A2</accession>
<evidence type="ECO:0000256" key="1">
    <source>
        <dbReference type="SAM" id="Phobius"/>
    </source>
</evidence>
<sequence length="174" mass="19401">MAFGASIAEGVYAMAAYIVFFELVGDSKILNYIMPLLKVIAALIIINVGRNFTQMTASTFAATNNSTSEDGAKGTIFRGFYFSIVNIALVANHIALITAINPYHFVTFRKRYALFWGLGACVGMSSWFFILVNILKSYRKTLKIISVVWFLNNLGTFLIFVGIFSLFSIMWTLV</sequence>
<reference evidence="2" key="1">
    <citation type="submission" date="2010-02" db="EMBL/GenBank/DDBJ databases">
        <title>Sequencing and annotation of the Blastocystis hominis genome.</title>
        <authorList>
            <person name="Wincker P."/>
        </authorList>
    </citation>
    <scope>NUCLEOTIDE SEQUENCE</scope>
    <source>
        <strain evidence="2">Singapore isolate B</strain>
    </source>
</reference>
<gene>
    <name evidence="2" type="ORF">GSBLH_T00002498001</name>
</gene>
<keyword evidence="1" id="KW-0812">Transmembrane</keyword>
<dbReference type="Proteomes" id="UP000008312">
    <property type="component" value="Unassembled WGS sequence"/>
</dbReference>
<dbReference type="EMBL" id="FN668650">
    <property type="protein sequence ID" value="CBK22375.2"/>
    <property type="molecule type" value="Genomic_DNA"/>
</dbReference>
<protein>
    <submittedName>
        <fullName evidence="2">Uncharacterized protein</fullName>
    </submittedName>
</protein>
<keyword evidence="1" id="KW-0472">Membrane</keyword>
<name>D8M3A2_BLAHO</name>
<feature type="transmembrane region" description="Helical" evidence="1">
    <location>
        <begin position="147"/>
        <end position="171"/>
    </location>
</feature>
<dbReference type="GeneID" id="24919661"/>
<feature type="transmembrane region" description="Helical" evidence="1">
    <location>
        <begin position="112"/>
        <end position="135"/>
    </location>
</feature>
<feature type="transmembrane region" description="Helical" evidence="1">
    <location>
        <begin position="29"/>
        <end position="48"/>
    </location>
</feature>
<organism evidence="2">
    <name type="scientific">Blastocystis hominis</name>
    <dbReference type="NCBI Taxonomy" id="12968"/>
    <lineage>
        <taxon>Eukaryota</taxon>
        <taxon>Sar</taxon>
        <taxon>Stramenopiles</taxon>
        <taxon>Bigyra</taxon>
        <taxon>Opalozoa</taxon>
        <taxon>Opalinata</taxon>
        <taxon>Blastocystidae</taxon>
        <taxon>Blastocystis</taxon>
    </lineage>
</organism>